<keyword evidence="5" id="KW-1185">Reference proteome</keyword>
<gene>
    <name evidence="1" type="primary">clpS</name>
    <name evidence="3" type="ORF">AVL63_04190</name>
    <name evidence="4" type="ORF">HNR24_000435</name>
</gene>
<dbReference type="InterPro" id="IPR003769">
    <property type="entry name" value="ClpS_core"/>
</dbReference>
<dbReference type="AlphaFoldDB" id="A0A0W8ICU3"/>
<protein>
    <recommendedName>
        <fullName evidence="1">ATP-dependent Clp protease adapter protein ClpS</fullName>
    </recommendedName>
</protein>
<dbReference type="STRING" id="317018.AVL63_04190"/>
<evidence type="ECO:0000313" key="4">
    <source>
        <dbReference type="EMBL" id="MBA8920502.1"/>
    </source>
</evidence>
<sequence length="103" mass="11700">MSSAQGSTLSREETDLDPEFSQLLSAARPYQVVVWNDPVNLMTYVSWVFRSYFGHSKARAEQLMMQVHQKGRAVVSHGPREKAEQDVTAMHQYGLQATLEEVE</sequence>
<dbReference type="Pfam" id="PF02617">
    <property type="entry name" value="ClpS"/>
    <property type="match status" value="1"/>
</dbReference>
<dbReference type="GO" id="GO:0008233">
    <property type="term" value="F:peptidase activity"/>
    <property type="evidence" value="ECO:0007669"/>
    <property type="project" value="UniProtKB-KW"/>
</dbReference>
<dbReference type="InterPro" id="IPR022935">
    <property type="entry name" value="ClpS"/>
</dbReference>
<dbReference type="PANTHER" id="PTHR33473:SF19">
    <property type="entry name" value="ATP-DEPENDENT CLP PROTEASE ADAPTER PROTEIN CLPS"/>
    <property type="match status" value="1"/>
</dbReference>
<evidence type="ECO:0000256" key="1">
    <source>
        <dbReference type="HAMAP-Rule" id="MF_00302"/>
    </source>
</evidence>
<organism evidence="3 5">
    <name type="scientific">Nesterenkonia jeotgali</name>
    <dbReference type="NCBI Taxonomy" id="317018"/>
    <lineage>
        <taxon>Bacteria</taxon>
        <taxon>Bacillati</taxon>
        <taxon>Actinomycetota</taxon>
        <taxon>Actinomycetes</taxon>
        <taxon>Micrococcales</taxon>
        <taxon>Micrococcaceae</taxon>
        <taxon>Nesterenkonia</taxon>
    </lineage>
</organism>
<feature type="domain" description="Adaptor protein ClpS core" evidence="2">
    <location>
        <begin position="27"/>
        <end position="98"/>
    </location>
</feature>
<evidence type="ECO:0000313" key="3">
    <source>
        <dbReference type="EMBL" id="KUG57733.1"/>
    </source>
</evidence>
<dbReference type="GO" id="GO:0030163">
    <property type="term" value="P:protein catabolic process"/>
    <property type="evidence" value="ECO:0007669"/>
    <property type="project" value="InterPro"/>
</dbReference>
<dbReference type="GO" id="GO:0006508">
    <property type="term" value="P:proteolysis"/>
    <property type="evidence" value="ECO:0007669"/>
    <property type="project" value="UniProtKB-UniRule"/>
</dbReference>
<dbReference type="Gene3D" id="3.30.1390.10">
    <property type="match status" value="1"/>
</dbReference>
<keyword evidence="3" id="KW-0645">Protease</keyword>
<dbReference type="Proteomes" id="UP000546252">
    <property type="component" value="Unassembled WGS sequence"/>
</dbReference>
<comment type="similarity">
    <text evidence="1">Belongs to the ClpS family.</text>
</comment>
<dbReference type="SUPFAM" id="SSF54736">
    <property type="entry name" value="ClpS-like"/>
    <property type="match status" value="1"/>
</dbReference>
<dbReference type="HAMAP" id="MF_00302">
    <property type="entry name" value="ClpS"/>
    <property type="match status" value="1"/>
</dbReference>
<comment type="function">
    <text evidence="1">Involved in the modulation of the specificity of the ClpAP-mediated ATP-dependent protein degradation.</text>
</comment>
<dbReference type="InterPro" id="IPR014719">
    <property type="entry name" value="Ribosomal_bL12_C/ClpS-like"/>
</dbReference>
<reference evidence="3" key="1">
    <citation type="submission" date="2015-12" db="EMBL/GenBank/DDBJ databases">
        <authorList>
            <person name="Shamseldin A."/>
            <person name="Moawad H."/>
            <person name="Abd El-Rahim W.M."/>
            <person name="Sadowsky M.J."/>
        </authorList>
    </citation>
    <scope>NUCLEOTIDE SEQUENCE [LARGE SCALE GENOMIC DNA]</scope>
    <source>
        <strain evidence="3">CD08_7</strain>
    </source>
</reference>
<evidence type="ECO:0000313" key="5">
    <source>
        <dbReference type="Proteomes" id="UP000054023"/>
    </source>
</evidence>
<proteinExistence type="inferred from homology"/>
<evidence type="ECO:0000259" key="2">
    <source>
        <dbReference type="Pfam" id="PF02617"/>
    </source>
</evidence>
<dbReference type="OrthoDB" id="162238at2"/>
<name>A0A0W8ICU3_9MICC</name>
<comment type="subunit">
    <text evidence="1">Binds to the N-terminal domain of the chaperone ClpA.</text>
</comment>
<dbReference type="EMBL" id="JACJIH010000001">
    <property type="protein sequence ID" value="MBA8920502.1"/>
    <property type="molecule type" value="Genomic_DNA"/>
</dbReference>
<evidence type="ECO:0000313" key="6">
    <source>
        <dbReference type="Proteomes" id="UP000546252"/>
    </source>
</evidence>
<dbReference type="PANTHER" id="PTHR33473">
    <property type="entry name" value="ATP-DEPENDENT CLP PROTEASE ADAPTER PROTEIN CLPS1, CHLOROPLASTIC"/>
    <property type="match status" value="1"/>
</dbReference>
<dbReference type="EMBL" id="LQBM01000004">
    <property type="protein sequence ID" value="KUG57733.1"/>
    <property type="molecule type" value="Genomic_DNA"/>
</dbReference>
<keyword evidence="3" id="KW-0378">Hydrolase</keyword>
<reference evidence="5" key="2">
    <citation type="submission" date="2015-12" db="EMBL/GenBank/DDBJ databases">
        <authorList>
            <person name="Nair G.R."/>
            <person name="Kaur G."/>
            <person name="Mayilraj S."/>
        </authorList>
    </citation>
    <scope>NUCLEOTIDE SEQUENCE [LARGE SCALE GENOMIC DNA]</scope>
    <source>
        <strain evidence="5">CD08_7</strain>
    </source>
</reference>
<comment type="caution">
    <text evidence="3">The sequence shown here is derived from an EMBL/GenBank/DDBJ whole genome shotgun (WGS) entry which is preliminary data.</text>
</comment>
<dbReference type="NCBIfam" id="NF000668">
    <property type="entry name" value="PRK00033.1-1"/>
    <property type="match status" value="1"/>
</dbReference>
<reference evidence="4 6" key="3">
    <citation type="submission" date="2020-08" db="EMBL/GenBank/DDBJ databases">
        <title>Sequencing the genomes of 1000 actinobacteria strains.</title>
        <authorList>
            <person name="Klenk H.-P."/>
        </authorList>
    </citation>
    <scope>NUCLEOTIDE SEQUENCE [LARGE SCALE GENOMIC DNA]</scope>
    <source>
        <strain evidence="4 6">DSM 19081</strain>
    </source>
</reference>
<dbReference type="Proteomes" id="UP000054023">
    <property type="component" value="Unassembled WGS sequence"/>
</dbReference>
<accession>A0A0W8ICU3</accession>
<dbReference type="RefSeq" id="WP_058888968.1">
    <property type="nucleotide sequence ID" value="NZ_BAAAKT010000002.1"/>
</dbReference>